<reference evidence="1" key="1">
    <citation type="submission" date="2023-07" db="EMBL/GenBank/DDBJ databases">
        <title>Black Yeasts Isolated from many extreme environments.</title>
        <authorList>
            <person name="Coleine C."/>
            <person name="Stajich J.E."/>
            <person name="Selbmann L."/>
        </authorList>
    </citation>
    <scope>NUCLEOTIDE SEQUENCE</scope>
    <source>
        <strain evidence="1">CCFEE 5714</strain>
    </source>
</reference>
<keyword evidence="2" id="KW-1185">Reference proteome</keyword>
<gene>
    <name evidence="1" type="ORF">LTR37_007298</name>
</gene>
<comment type="caution">
    <text evidence="1">The sequence shown here is derived from an EMBL/GenBank/DDBJ whole genome shotgun (WGS) entry which is preliminary data.</text>
</comment>
<protein>
    <submittedName>
        <fullName evidence="1">Uncharacterized protein</fullName>
    </submittedName>
</protein>
<sequence>METASSQRPLSRLESLPGELRNTIYRYAVIEDSPVIAANLVDKQAKSWRSHQPALSLTCKQIRDEVLPIYYSENAFTFRRTPEDTYKDDDYLHNAIAWLRSTGKYCALVQRVGVTFAATSKGKDGNVQRKESSITATVSNLQILSTTKYHFSQNLNPPCKCSLVPTDDLQKEAEDRRKRIMDRVNSCVFLHMAEIRIKLRRLKLLTEAMASCCEGTYEEYAKPPRRKDCTNCGGRKTWIKPQPYMLTREFRELFGPLPDE</sequence>
<proteinExistence type="predicted"/>
<accession>A0ACC3NGJ1</accession>
<evidence type="ECO:0000313" key="2">
    <source>
        <dbReference type="Proteomes" id="UP001281147"/>
    </source>
</evidence>
<dbReference type="EMBL" id="JAUTXU010000051">
    <property type="protein sequence ID" value="KAK3715088.1"/>
    <property type="molecule type" value="Genomic_DNA"/>
</dbReference>
<dbReference type="Proteomes" id="UP001281147">
    <property type="component" value="Unassembled WGS sequence"/>
</dbReference>
<organism evidence="1 2">
    <name type="scientific">Vermiconidia calcicola</name>
    <dbReference type="NCBI Taxonomy" id="1690605"/>
    <lineage>
        <taxon>Eukaryota</taxon>
        <taxon>Fungi</taxon>
        <taxon>Dikarya</taxon>
        <taxon>Ascomycota</taxon>
        <taxon>Pezizomycotina</taxon>
        <taxon>Dothideomycetes</taxon>
        <taxon>Dothideomycetidae</taxon>
        <taxon>Mycosphaerellales</taxon>
        <taxon>Extremaceae</taxon>
        <taxon>Vermiconidia</taxon>
    </lineage>
</organism>
<name>A0ACC3NGJ1_9PEZI</name>
<evidence type="ECO:0000313" key="1">
    <source>
        <dbReference type="EMBL" id="KAK3715088.1"/>
    </source>
</evidence>